<gene>
    <name evidence="2" type="ORF">E4U57_004905</name>
</gene>
<evidence type="ECO:0000313" key="2">
    <source>
        <dbReference type="EMBL" id="KAG5954054.1"/>
    </source>
</evidence>
<evidence type="ECO:0000256" key="1">
    <source>
        <dbReference type="SAM" id="MobiDB-lite"/>
    </source>
</evidence>
<sequence length="82" mass="9331">MPVNMGVSEVAGQSTLLLVLHRHLGAELMIVSTQQIFQHDPAAIWYTVYQASRQRRRQRQRHTMTACGDTNEALSRPVEDRA</sequence>
<name>A0ABQ7P469_9HYPO</name>
<evidence type="ECO:0000313" key="3">
    <source>
        <dbReference type="Proteomes" id="UP000742024"/>
    </source>
</evidence>
<organism evidence="2 3">
    <name type="scientific">Claviceps arundinis</name>
    <dbReference type="NCBI Taxonomy" id="1623583"/>
    <lineage>
        <taxon>Eukaryota</taxon>
        <taxon>Fungi</taxon>
        <taxon>Dikarya</taxon>
        <taxon>Ascomycota</taxon>
        <taxon>Pezizomycotina</taxon>
        <taxon>Sordariomycetes</taxon>
        <taxon>Hypocreomycetidae</taxon>
        <taxon>Hypocreales</taxon>
        <taxon>Clavicipitaceae</taxon>
        <taxon>Claviceps</taxon>
    </lineage>
</organism>
<feature type="region of interest" description="Disordered" evidence="1">
    <location>
        <begin position="57"/>
        <end position="82"/>
    </location>
</feature>
<comment type="caution">
    <text evidence="2">The sequence shown here is derived from an EMBL/GenBank/DDBJ whole genome shotgun (WGS) entry which is preliminary data.</text>
</comment>
<dbReference type="Proteomes" id="UP000742024">
    <property type="component" value="Unassembled WGS sequence"/>
</dbReference>
<proteinExistence type="predicted"/>
<protein>
    <submittedName>
        <fullName evidence="2">Uncharacterized protein</fullName>
    </submittedName>
</protein>
<accession>A0ABQ7P469</accession>
<reference evidence="2 3" key="1">
    <citation type="journal article" date="2020" name="bioRxiv">
        <title>Whole genome comparisons of ergot fungi reveals the divergence and evolution of species within the genus Claviceps are the result of varying mechanisms driving genome evolution and host range expansion.</title>
        <authorList>
            <person name="Wyka S.A."/>
            <person name="Mondo S.J."/>
            <person name="Liu M."/>
            <person name="Dettman J."/>
            <person name="Nalam V."/>
            <person name="Broders K.D."/>
        </authorList>
    </citation>
    <scope>NUCLEOTIDE SEQUENCE [LARGE SCALE GENOMIC DNA]</scope>
    <source>
        <strain evidence="2 3">LM583</strain>
    </source>
</reference>
<keyword evidence="3" id="KW-1185">Reference proteome</keyword>
<dbReference type="EMBL" id="SRPR01000375">
    <property type="protein sequence ID" value="KAG5954054.1"/>
    <property type="molecule type" value="Genomic_DNA"/>
</dbReference>